<feature type="domain" description="PAS" evidence="1">
    <location>
        <begin position="1"/>
        <end position="39"/>
    </location>
</feature>
<dbReference type="NCBIfam" id="TIGR00229">
    <property type="entry name" value="sensory_box"/>
    <property type="match status" value="1"/>
</dbReference>
<sequence>MIEFDLSGDILTANESFCRALGYELREIVGKHHRMFVEPAYTSCTAEKITTRSAARFFSMTH</sequence>
<protein>
    <recommendedName>
        <fullName evidence="1">PAS domain-containing protein</fullName>
    </recommendedName>
</protein>
<evidence type="ECO:0000259" key="1">
    <source>
        <dbReference type="PROSITE" id="PS50112"/>
    </source>
</evidence>
<dbReference type="PROSITE" id="PS50112">
    <property type="entry name" value="PAS"/>
    <property type="match status" value="1"/>
</dbReference>
<name>A0A1B1CI24_RHILE</name>
<reference evidence="2 3" key="1">
    <citation type="submission" date="2016-06" db="EMBL/GenBank/DDBJ databases">
        <title>Microsymbionts genomes from the relict species Vavilovia formosa.</title>
        <authorList>
            <person name="Chirak E."/>
            <person name="Kimeklis A."/>
            <person name="Andronov E."/>
        </authorList>
    </citation>
    <scope>NUCLEOTIDE SEQUENCE [LARGE SCALE GENOMIC DNA]</scope>
    <source>
        <strain evidence="2 3">Vaf10</strain>
        <plasmid evidence="3">Plasmid unnamed1</plasmid>
    </source>
</reference>
<evidence type="ECO:0000313" key="3">
    <source>
        <dbReference type="Proteomes" id="UP000092691"/>
    </source>
</evidence>
<keyword evidence="2" id="KW-0614">Plasmid</keyword>
<organism evidence="2 3">
    <name type="scientific">Rhizobium leguminosarum</name>
    <dbReference type="NCBI Taxonomy" id="384"/>
    <lineage>
        <taxon>Bacteria</taxon>
        <taxon>Pseudomonadati</taxon>
        <taxon>Pseudomonadota</taxon>
        <taxon>Alphaproteobacteria</taxon>
        <taxon>Hyphomicrobiales</taxon>
        <taxon>Rhizobiaceae</taxon>
        <taxon>Rhizobium/Agrobacterium group</taxon>
        <taxon>Rhizobium</taxon>
    </lineage>
</organism>
<dbReference type="GO" id="GO:0006355">
    <property type="term" value="P:regulation of DNA-templated transcription"/>
    <property type="evidence" value="ECO:0007669"/>
    <property type="project" value="InterPro"/>
</dbReference>
<dbReference type="InterPro" id="IPR013767">
    <property type="entry name" value="PAS_fold"/>
</dbReference>
<dbReference type="InterPro" id="IPR000014">
    <property type="entry name" value="PAS"/>
</dbReference>
<dbReference type="AlphaFoldDB" id="A0A1B1CI24"/>
<dbReference type="SUPFAM" id="SSF55785">
    <property type="entry name" value="PYP-like sensor domain (PAS domain)"/>
    <property type="match status" value="1"/>
</dbReference>
<accession>A0A1B1CI24</accession>
<evidence type="ECO:0000313" key="2">
    <source>
        <dbReference type="EMBL" id="ANP89391.1"/>
    </source>
</evidence>
<geneLocation type="plasmid" evidence="2 3">
    <name>unnamed1</name>
</geneLocation>
<dbReference type="CDD" id="cd00130">
    <property type="entry name" value="PAS"/>
    <property type="match status" value="1"/>
</dbReference>
<dbReference type="EMBL" id="CP016287">
    <property type="protein sequence ID" value="ANP89391.1"/>
    <property type="molecule type" value="Genomic_DNA"/>
</dbReference>
<dbReference type="Pfam" id="PF00989">
    <property type="entry name" value="PAS"/>
    <property type="match status" value="1"/>
</dbReference>
<dbReference type="Proteomes" id="UP000092691">
    <property type="component" value="Plasmid unnamed1"/>
</dbReference>
<dbReference type="InterPro" id="IPR035965">
    <property type="entry name" value="PAS-like_dom_sf"/>
</dbReference>
<gene>
    <name evidence="2" type="ORF">BA011_26900</name>
</gene>
<proteinExistence type="predicted"/>
<dbReference type="Gene3D" id="3.30.450.20">
    <property type="entry name" value="PAS domain"/>
    <property type="match status" value="1"/>
</dbReference>